<organism evidence="1">
    <name type="scientific">Trypanosoma brucei equiperdum</name>
    <dbReference type="NCBI Taxonomy" id="630700"/>
    <lineage>
        <taxon>Eukaryota</taxon>
        <taxon>Discoba</taxon>
        <taxon>Euglenozoa</taxon>
        <taxon>Kinetoplastea</taxon>
        <taxon>Metakinetoplastina</taxon>
        <taxon>Trypanosomatida</taxon>
        <taxon>Trypanosomatidae</taxon>
        <taxon>Trypanosoma</taxon>
    </lineage>
</organism>
<evidence type="ECO:0008006" key="2">
    <source>
        <dbReference type="Google" id="ProtNLM"/>
    </source>
</evidence>
<name>A0A3L6L8Q3_9TRYP</name>
<sequence>MPLCVPLLQNVLAWYGDELSISLALLSTSPSVRFFCERHAEPPLRILAGTWTVQCRTDGPRFITRNVGIKVADALGADVFSSMAWWCNRIVTSSSGRGREPVQLHLNLNGARCSVEQVLQGALAFRTLVELSLRRVSIKDVNVLGKMPSLQKLDLVEASVADSGIVGLGDSNSLVSINLWGCEDIADVSVLGKIPTLRELVVAETKVTDCDTAGLVDCMNLRELNMEACPSITCVGAVSELPVLQRLLLVTTAVTSAGIASLGNSRSLVEIDLWGCRGVDSVNTLGKIPTLRRLDLFGTSVTNEGIIELGCSQSLEEVDLTFCEAISDVGTLVAVPTLQRLILLHTSVEEGACRQFSKRVSIAI</sequence>
<dbReference type="AlphaFoldDB" id="A0A3L6L8Q3"/>
<dbReference type="SUPFAM" id="SSF52047">
    <property type="entry name" value="RNI-like"/>
    <property type="match status" value="1"/>
</dbReference>
<dbReference type="GO" id="GO:0031146">
    <property type="term" value="P:SCF-dependent proteasomal ubiquitin-dependent protein catabolic process"/>
    <property type="evidence" value="ECO:0007669"/>
    <property type="project" value="TreeGrafter"/>
</dbReference>
<dbReference type="Gene3D" id="3.80.10.10">
    <property type="entry name" value="Ribonuclease Inhibitor"/>
    <property type="match status" value="2"/>
</dbReference>
<dbReference type="GO" id="GO:0019005">
    <property type="term" value="C:SCF ubiquitin ligase complex"/>
    <property type="evidence" value="ECO:0007669"/>
    <property type="project" value="TreeGrafter"/>
</dbReference>
<dbReference type="Pfam" id="PF13516">
    <property type="entry name" value="LRR_6"/>
    <property type="match status" value="2"/>
</dbReference>
<reference evidence="1" key="1">
    <citation type="submission" date="2018-09" db="EMBL/GenBank/DDBJ databases">
        <title>whole genome sequence of T. equiperdum IVM-t1 strain.</title>
        <authorList>
            <person name="Suganuma K."/>
        </authorList>
    </citation>
    <scope>NUCLEOTIDE SEQUENCE [LARGE SCALE GENOMIC DNA]</scope>
    <source>
        <strain evidence="1">IVM-t1</strain>
    </source>
</reference>
<gene>
    <name evidence="1" type="ORF">DPX39_040034000</name>
</gene>
<dbReference type="InterPro" id="IPR032675">
    <property type="entry name" value="LRR_dom_sf"/>
</dbReference>
<proteinExistence type="predicted"/>
<accession>A0A3L6L8Q3</accession>
<comment type="caution">
    <text evidence="1">The sequence shown here is derived from an EMBL/GenBank/DDBJ whole genome shotgun (WGS) entry which is preliminary data.</text>
</comment>
<protein>
    <recommendedName>
        <fullName evidence="2">Leucine-rich repeat protein (LRRP)</fullName>
    </recommendedName>
</protein>
<dbReference type="EMBL" id="QSBY01000004">
    <property type="protein sequence ID" value="RHW73002.1"/>
    <property type="molecule type" value="Genomic_DNA"/>
</dbReference>
<dbReference type="PANTHER" id="PTHR13318:SF95">
    <property type="entry name" value="F-BOX PROTEIN YLR352W"/>
    <property type="match status" value="1"/>
</dbReference>
<evidence type="ECO:0000313" key="1">
    <source>
        <dbReference type="EMBL" id="RHW73002.1"/>
    </source>
</evidence>
<dbReference type="Proteomes" id="UP000266743">
    <property type="component" value="Chromosome 4"/>
</dbReference>
<dbReference type="PANTHER" id="PTHR13318">
    <property type="entry name" value="PARTNER OF PAIRED, ISOFORM B-RELATED"/>
    <property type="match status" value="1"/>
</dbReference>
<dbReference type="InterPro" id="IPR001611">
    <property type="entry name" value="Leu-rich_rpt"/>
</dbReference>